<protein>
    <recommendedName>
        <fullName evidence="2">receptor protein-tyrosine kinase</fullName>
        <ecNumber evidence="2">2.7.10.1</ecNumber>
    </recommendedName>
</protein>
<evidence type="ECO:0000256" key="11">
    <source>
        <dbReference type="ARBA" id="ARBA00023136"/>
    </source>
</evidence>
<evidence type="ECO:0000256" key="13">
    <source>
        <dbReference type="ARBA" id="ARBA00023157"/>
    </source>
</evidence>
<evidence type="ECO:0000313" key="18">
    <source>
        <dbReference type="Proteomes" id="UP000001542"/>
    </source>
</evidence>
<dbReference type="Proteomes" id="UP000001542">
    <property type="component" value="Unassembled WGS sequence"/>
</dbReference>
<keyword evidence="10" id="KW-1133">Transmembrane helix</keyword>
<keyword evidence="18" id="KW-1185">Reference proteome</keyword>
<keyword evidence="5" id="KW-0812">Transmembrane</keyword>
<evidence type="ECO:0000259" key="16">
    <source>
        <dbReference type="Pfam" id="PF12810"/>
    </source>
</evidence>
<evidence type="ECO:0000256" key="1">
    <source>
        <dbReference type="ARBA" id="ARBA00004251"/>
    </source>
</evidence>
<feature type="domain" description="ALK/LTK-like glycine-rich" evidence="16">
    <location>
        <begin position="39"/>
        <end position="147"/>
    </location>
</feature>
<sequence>MIRYGLNDESIGILNVTQELNQYSFGYPCELTSFECTSYYVDLNPGSFLFEAWGSVGSKWFEELHPEVPPSIPGQGSYTSGILNISKKLRLYLFIGANSYFNNVKENLTQSLKGCASSDVRLKIGKSWDDQISLRSRIMVAGGGGGSE</sequence>
<dbReference type="InParanoid" id="A2EAG7"/>
<evidence type="ECO:0000313" key="17">
    <source>
        <dbReference type="EMBL" id="EAY10394.1"/>
    </source>
</evidence>
<evidence type="ECO:0000256" key="14">
    <source>
        <dbReference type="ARBA" id="ARBA00023170"/>
    </source>
</evidence>
<dbReference type="SMR" id="A2EAG7"/>
<dbReference type="VEuPathDB" id="TrichDB:TVAG_109780"/>
<dbReference type="GO" id="GO:0004714">
    <property type="term" value="F:transmembrane receptor protein tyrosine kinase activity"/>
    <property type="evidence" value="ECO:0007669"/>
    <property type="project" value="UniProtKB-EC"/>
</dbReference>
<accession>A2EAG7</accession>
<keyword evidence="3" id="KW-1003">Cell membrane</keyword>
<reference evidence="17" key="2">
    <citation type="journal article" date="2007" name="Science">
        <title>Draft genome sequence of the sexually transmitted pathogen Trichomonas vaginalis.</title>
        <authorList>
            <person name="Carlton J.M."/>
            <person name="Hirt R.P."/>
            <person name="Silva J.C."/>
            <person name="Delcher A.L."/>
            <person name="Schatz M."/>
            <person name="Zhao Q."/>
            <person name="Wortman J.R."/>
            <person name="Bidwell S.L."/>
            <person name="Alsmark U.C.M."/>
            <person name="Besteiro S."/>
            <person name="Sicheritz-Ponten T."/>
            <person name="Noel C.J."/>
            <person name="Dacks J.B."/>
            <person name="Foster P.G."/>
            <person name="Simillion C."/>
            <person name="Van de Peer Y."/>
            <person name="Miranda-Saavedra D."/>
            <person name="Barton G.J."/>
            <person name="Westrop G.D."/>
            <person name="Mueller S."/>
            <person name="Dessi D."/>
            <person name="Fiori P.L."/>
            <person name="Ren Q."/>
            <person name="Paulsen I."/>
            <person name="Zhang H."/>
            <person name="Bastida-Corcuera F.D."/>
            <person name="Simoes-Barbosa A."/>
            <person name="Brown M.T."/>
            <person name="Hayes R.D."/>
            <person name="Mukherjee M."/>
            <person name="Okumura C.Y."/>
            <person name="Schneider R."/>
            <person name="Smith A.J."/>
            <person name="Vanacova S."/>
            <person name="Villalvazo M."/>
            <person name="Haas B.J."/>
            <person name="Pertea M."/>
            <person name="Feldblyum T.V."/>
            <person name="Utterback T.R."/>
            <person name="Shu C.L."/>
            <person name="Osoegawa K."/>
            <person name="de Jong P.J."/>
            <person name="Hrdy I."/>
            <person name="Horvathova L."/>
            <person name="Zubacova Z."/>
            <person name="Dolezal P."/>
            <person name="Malik S.B."/>
            <person name="Logsdon J.M. Jr."/>
            <person name="Henze K."/>
            <person name="Gupta A."/>
            <person name="Wang C.C."/>
            <person name="Dunne R.L."/>
            <person name="Upcroft J.A."/>
            <person name="Upcroft P."/>
            <person name="White O."/>
            <person name="Salzberg S.L."/>
            <person name="Tang P."/>
            <person name="Chiu C.-H."/>
            <person name="Lee Y.-S."/>
            <person name="Embley T.M."/>
            <person name="Coombs G.H."/>
            <person name="Mottram J.C."/>
            <person name="Tachezy J."/>
            <person name="Fraser-Liggett C.M."/>
            <person name="Johnson P.J."/>
        </authorList>
    </citation>
    <scope>NUCLEOTIDE SEQUENCE [LARGE SCALE GENOMIC DNA]</scope>
    <source>
        <strain evidence="17">G3</strain>
    </source>
</reference>
<keyword evidence="13" id="KW-1015">Disulfide bond</keyword>
<keyword evidence="12" id="KW-0829">Tyrosine-protein kinase</keyword>
<reference evidence="17" key="1">
    <citation type="submission" date="2006-10" db="EMBL/GenBank/DDBJ databases">
        <authorList>
            <person name="Amadeo P."/>
            <person name="Zhao Q."/>
            <person name="Wortman J."/>
            <person name="Fraser-Liggett C."/>
            <person name="Carlton J."/>
        </authorList>
    </citation>
    <scope>NUCLEOTIDE SEQUENCE</scope>
    <source>
        <strain evidence="17">G3</strain>
    </source>
</reference>
<evidence type="ECO:0000256" key="9">
    <source>
        <dbReference type="ARBA" id="ARBA00022840"/>
    </source>
</evidence>
<keyword evidence="11" id="KW-0472">Membrane</keyword>
<keyword evidence="9" id="KW-0067">ATP-binding</keyword>
<evidence type="ECO:0000256" key="4">
    <source>
        <dbReference type="ARBA" id="ARBA00022679"/>
    </source>
</evidence>
<organism evidence="17 18">
    <name type="scientific">Trichomonas vaginalis (strain ATCC PRA-98 / G3)</name>
    <dbReference type="NCBI Taxonomy" id="412133"/>
    <lineage>
        <taxon>Eukaryota</taxon>
        <taxon>Metamonada</taxon>
        <taxon>Parabasalia</taxon>
        <taxon>Trichomonadida</taxon>
        <taxon>Trichomonadidae</taxon>
        <taxon>Trichomonas</taxon>
    </lineage>
</organism>
<dbReference type="EC" id="2.7.10.1" evidence="2"/>
<keyword evidence="8" id="KW-0418">Kinase</keyword>
<keyword evidence="15" id="KW-0325">Glycoprotein</keyword>
<evidence type="ECO:0000256" key="6">
    <source>
        <dbReference type="ARBA" id="ARBA00022729"/>
    </source>
</evidence>
<evidence type="ECO:0000256" key="8">
    <source>
        <dbReference type="ARBA" id="ARBA00022777"/>
    </source>
</evidence>
<dbReference type="EMBL" id="DS113339">
    <property type="protein sequence ID" value="EAY10394.1"/>
    <property type="molecule type" value="Genomic_DNA"/>
</dbReference>
<evidence type="ECO:0000256" key="3">
    <source>
        <dbReference type="ARBA" id="ARBA00022475"/>
    </source>
</evidence>
<gene>
    <name evidence="17" type="ORF">TVAG_109780</name>
</gene>
<evidence type="ECO:0000256" key="7">
    <source>
        <dbReference type="ARBA" id="ARBA00022741"/>
    </source>
</evidence>
<dbReference type="GO" id="GO:0005524">
    <property type="term" value="F:ATP binding"/>
    <property type="evidence" value="ECO:0007669"/>
    <property type="project" value="UniProtKB-KW"/>
</dbReference>
<keyword evidence="6" id="KW-0732">Signal</keyword>
<dbReference type="Pfam" id="PF12810">
    <property type="entry name" value="ALK_LTK_GRD"/>
    <property type="match status" value="1"/>
</dbReference>
<evidence type="ECO:0000256" key="15">
    <source>
        <dbReference type="ARBA" id="ARBA00023180"/>
    </source>
</evidence>
<name>A2EAG7_TRIV3</name>
<comment type="subcellular location">
    <subcellularLocation>
        <location evidence="1">Cell membrane</location>
        <topology evidence="1">Single-pass type I membrane protein</topology>
    </subcellularLocation>
</comment>
<dbReference type="InterPro" id="IPR055163">
    <property type="entry name" value="ALK/LTK-like_GRD"/>
</dbReference>
<evidence type="ECO:0000256" key="12">
    <source>
        <dbReference type="ARBA" id="ARBA00023137"/>
    </source>
</evidence>
<dbReference type="VEuPathDB" id="TrichDB:TVAGG3_0879630"/>
<evidence type="ECO:0000256" key="5">
    <source>
        <dbReference type="ARBA" id="ARBA00022692"/>
    </source>
</evidence>
<keyword evidence="14" id="KW-0675">Receptor</keyword>
<dbReference type="GO" id="GO:0005886">
    <property type="term" value="C:plasma membrane"/>
    <property type="evidence" value="ECO:0007669"/>
    <property type="project" value="UniProtKB-SubCell"/>
</dbReference>
<evidence type="ECO:0000256" key="2">
    <source>
        <dbReference type="ARBA" id="ARBA00011902"/>
    </source>
</evidence>
<evidence type="ECO:0000256" key="10">
    <source>
        <dbReference type="ARBA" id="ARBA00022989"/>
    </source>
</evidence>
<keyword evidence="7" id="KW-0547">Nucleotide-binding</keyword>
<proteinExistence type="predicted"/>
<dbReference type="AlphaFoldDB" id="A2EAG7"/>
<keyword evidence="4" id="KW-0808">Transferase</keyword>